<dbReference type="PRINTS" id="PR00625">
    <property type="entry name" value="JDOMAIN"/>
</dbReference>
<keyword evidence="2 10" id="KW-0479">Metal-binding</keyword>
<evidence type="ECO:0000256" key="4">
    <source>
        <dbReference type="ARBA" id="ARBA00022771"/>
    </source>
</evidence>
<gene>
    <name evidence="10" type="primary">dnaJ</name>
    <name evidence="15" type="ordered locus">Desac_1825</name>
</gene>
<comment type="subunit">
    <text evidence="10">Homodimer.</text>
</comment>
<dbReference type="CDD" id="cd10719">
    <property type="entry name" value="DnaJ_zf"/>
    <property type="match status" value="1"/>
</dbReference>
<organism evidence="15 16">
    <name type="scientific">Desulfobacca acetoxidans (strain ATCC 700848 / DSM 11109 / ASRB2)</name>
    <dbReference type="NCBI Taxonomy" id="880072"/>
    <lineage>
        <taxon>Bacteria</taxon>
        <taxon>Pseudomonadati</taxon>
        <taxon>Thermodesulfobacteriota</taxon>
        <taxon>Desulfobaccia</taxon>
        <taxon>Desulfobaccales</taxon>
        <taxon>Desulfobaccaceae</taxon>
        <taxon>Desulfobacca</taxon>
    </lineage>
</organism>
<keyword evidence="6 10" id="KW-0346">Stress response</keyword>
<evidence type="ECO:0000313" key="16">
    <source>
        <dbReference type="Proteomes" id="UP000000483"/>
    </source>
</evidence>
<feature type="binding site" evidence="10">
    <location>
        <position position="169"/>
    </location>
    <ligand>
        <name>Zn(2+)</name>
        <dbReference type="ChEBI" id="CHEBI:29105"/>
        <label>2</label>
    </ligand>
</feature>
<dbReference type="PROSITE" id="PS50076">
    <property type="entry name" value="DNAJ_2"/>
    <property type="match status" value="1"/>
</dbReference>
<feature type="binding site" evidence="10">
    <location>
        <position position="208"/>
    </location>
    <ligand>
        <name>Zn(2+)</name>
        <dbReference type="ChEBI" id="CHEBI:29105"/>
        <label>1</label>
    </ligand>
</feature>
<comment type="function">
    <text evidence="10">Participates actively in the response to hyperosmotic and heat shock by preventing the aggregation of stress-denatured proteins and by disaggregating proteins, also in an autonomous, DnaK-independent fashion. Unfolded proteins bind initially to DnaJ; upon interaction with the DnaJ-bound protein, DnaK hydrolyzes its bound ATP, resulting in the formation of a stable complex. GrpE releases ADP from DnaK; ATP binding to DnaK triggers the release of the substrate protein, thus completing the reaction cycle. Several rounds of ATP-dependent interactions between DnaJ, DnaK and GrpE are required for fully efficient folding. Also involved, together with DnaK and GrpE, in the DNA replication of plasmids through activation of initiation proteins.</text>
</comment>
<dbReference type="Gene3D" id="1.10.287.110">
    <property type="entry name" value="DnaJ domain"/>
    <property type="match status" value="1"/>
</dbReference>
<feature type="binding site" evidence="10">
    <location>
        <position position="152"/>
    </location>
    <ligand>
        <name>Zn(2+)</name>
        <dbReference type="ChEBI" id="CHEBI:29105"/>
        <label>1</label>
    </ligand>
</feature>
<dbReference type="Gene3D" id="2.10.230.10">
    <property type="entry name" value="Heat shock protein DnaJ, cysteine-rich domain"/>
    <property type="match status" value="1"/>
</dbReference>
<feature type="binding site" evidence="10">
    <location>
        <position position="194"/>
    </location>
    <ligand>
        <name>Zn(2+)</name>
        <dbReference type="ChEBI" id="CHEBI:29105"/>
        <label>2</label>
    </ligand>
</feature>
<evidence type="ECO:0000256" key="2">
    <source>
        <dbReference type="ARBA" id="ARBA00022723"/>
    </source>
</evidence>
<keyword evidence="7 10" id="KW-0143">Chaperone</keyword>
<keyword evidence="1 10" id="KW-0235">DNA replication</keyword>
<comment type="similarity">
    <text evidence="8 10">Belongs to the DnaJ family.</text>
</comment>
<dbReference type="InterPro" id="IPR008971">
    <property type="entry name" value="HSP40/DnaJ_pept-bd"/>
</dbReference>
<feature type="binding site" evidence="10">
    <location>
        <position position="191"/>
    </location>
    <ligand>
        <name>Zn(2+)</name>
        <dbReference type="ChEBI" id="CHEBI:29105"/>
        <label>2</label>
    </ligand>
</feature>
<dbReference type="InterPro" id="IPR036410">
    <property type="entry name" value="HSP_DnaJ_Cys-rich_dom_sf"/>
</dbReference>
<dbReference type="InterPro" id="IPR002939">
    <property type="entry name" value="DnaJ_C"/>
</dbReference>
<dbReference type="GO" id="GO:0005737">
    <property type="term" value="C:cytoplasm"/>
    <property type="evidence" value="ECO:0007669"/>
    <property type="project" value="UniProtKB-SubCell"/>
</dbReference>
<dbReference type="SUPFAM" id="SSF46565">
    <property type="entry name" value="Chaperone J-domain"/>
    <property type="match status" value="1"/>
</dbReference>
<sequence length="359" mass="39240">MTGNLSVVIMPTAPKCYRLLGVSSKASVAEIRRRFRLLALKFHPDRNPHNLEATARFRELADAYAAICAQRRAQVASTPEEKERPGVYSDNGNVRPESFTKADMAAFFGFEDRLQYCGSHTGPDFRYDLQISFAAAIWGIEQEIEFQRLAPCKTCQATGLRPGSYYQSCSACKGRGRLWASPGQLSIGAVCQVCQGLGQIITHPCPQCLGEGYTQTSQRYRIVIPPGTEDGDRIMIAGQGGEGSRQGTPGRLVVVVHVEPDSFFTRKGQDLYGCLDVSFAQAATGGMIEIPTLFGSTAFDLPRGALSGQTFLFPGLGAPGWGGRQPGDLIIKIQISNRPRAPQTDAAHESYRKRREINE</sequence>
<dbReference type="InterPro" id="IPR036869">
    <property type="entry name" value="J_dom_sf"/>
</dbReference>
<dbReference type="EMBL" id="CP002629">
    <property type="protein sequence ID" value="AEB09665.1"/>
    <property type="molecule type" value="Genomic_DNA"/>
</dbReference>
<dbReference type="InterPro" id="IPR001305">
    <property type="entry name" value="HSP_DnaJ_Cys-rich_dom"/>
</dbReference>
<dbReference type="Pfam" id="PF00684">
    <property type="entry name" value="DnaJ_CXXCXGXG"/>
    <property type="match status" value="1"/>
</dbReference>
<reference evidence="15 16" key="1">
    <citation type="journal article" date="2011" name="Stand. Genomic Sci.">
        <title>Complete genome sequence of the acetate-degrading sulfate reducer Desulfobacca acetoxidans type strain (ASRB2).</title>
        <authorList>
            <person name="Goker M."/>
            <person name="Teshima H."/>
            <person name="Lapidus A."/>
            <person name="Nolan M."/>
            <person name="Lucas S."/>
            <person name="Hammon N."/>
            <person name="Deshpande S."/>
            <person name="Cheng J.F."/>
            <person name="Tapia R."/>
            <person name="Han C."/>
            <person name="Goodwin L."/>
            <person name="Pitluck S."/>
            <person name="Huntemann M."/>
            <person name="Liolios K."/>
            <person name="Ivanova N."/>
            <person name="Pagani I."/>
            <person name="Mavromatis K."/>
            <person name="Ovchinikova G."/>
            <person name="Pati A."/>
            <person name="Chen A."/>
            <person name="Palaniappan K."/>
            <person name="Land M."/>
            <person name="Hauser L."/>
            <person name="Brambilla E.M."/>
            <person name="Rohde M."/>
            <person name="Spring S."/>
            <person name="Detter J.C."/>
            <person name="Woyke T."/>
            <person name="Bristow J."/>
            <person name="Eisen J.A."/>
            <person name="Markowitz V."/>
            <person name="Hugenholtz P."/>
            <person name="Kyrpides N.C."/>
            <person name="Klenk H.P."/>
        </authorList>
    </citation>
    <scope>NUCLEOTIDE SEQUENCE [LARGE SCALE GENOMIC DNA]</scope>
    <source>
        <strain evidence="16">ATCC 700848 / DSM 11109 / ASRB2</strain>
    </source>
</reference>
<evidence type="ECO:0000256" key="12">
    <source>
        <dbReference type="SAM" id="MobiDB-lite"/>
    </source>
</evidence>
<dbReference type="PANTHER" id="PTHR43096">
    <property type="entry name" value="DNAJ HOMOLOG 1, MITOCHONDRIAL-RELATED"/>
    <property type="match status" value="1"/>
</dbReference>
<dbReference type="HAMAP" id="MF_01152">
    <property type="entry name" value="DnaJ"/>
    <property type="match status" value="1"/>
</dbReference>
<dbReference type="InterPro" id="IPR012724">
    <property type="entry name" value="DnaJ"/>
</dbReference>
<dbReference type="CDD" id="cd06257">
    <property type="entry name" value="DnaJ"/>
    <property type="match status" value="1"/>
</dbReference>
<dbReference type="KEGG" id="dao:Desac_1825"/>
<dbReference type="FunFam" id="2.10.230.10:FF:000002">
    <property type="entry name" value="Molecular chaperone DnaJ"/>
    <property type="match status" value="1"/>
</dbReference>
<evidence type="ECO:0000256" key="7">
    <source>
        <dbReference type="ARBA" id="ARBA00023186"/>
    </source>
</evidence>
<keyword evidence="4 10" id="KW-0863">Zinc-finger</keyword>
<dbReference type="GO" id="GO:0005524">
    <property type="term" value="F:ATP binding"/>
    <property type="evidence" value="ECO:0007669"/>
    <property type="project" value="InterPro"/>
</dbReference>
<dbReference type="PROSITE" id="PS51188">
    <property type="entry name" value="ZF_CR"/>
    <property type="match status" value="1"/>
</dbReference>
<dbReference type="Pfam" id="PF01556">
    <property type="entry name" value="DnaJ_C"/>
    <property type="match status" value="1"/>
</dbReference>
<evidence type="ECO:0000259" key="14">
    <source>
        <dbReference type="PROSITE" id="PS51188"/>
    </source>
</evidence>
<dbReference type="GO" id="GO:0008270">
    <property type="term" value="F:zinc ion binding"/>
    <property type="evidence" value="ECO:0007669"/>
    <property type="project" value="UniProtKB-UniRule"/>
</dbReference>
<evidence type="ECO:0000256" key="11">
    <source>
        <dbReference type="PROSITE-ProRule" id="PRU00546"/>
    </source>
</evidence>
<dbReference type="SMART" id="SM00271">
    <property type="entry name" value="DnaJ"/>
    <property type="match status" value="1"/>
</dbReference>
<evidence type="ECO:0000313" key="15">
    <source>
        <dbReference type="EMBL" id="AEB09665.1"/>
    </source>
</evidence>
<feature type="domain" description="CR-type" evidence="14">
    <location>
        <begin position="139"/>
        <end position="217"/>
    </location>
</feature>
<dbReference type="AlphaFoldDB" id="F2NI39"/>
<dbReference type="eggNOG" id="COG0484">
    <property type="taxonomic scope" value="Bacteria"/>
</dbReference>
<feature type="binding site" evidence="10">
    <location>
        <position position="205"/>
    </location>
    <ligand>
        <name>Zn(2+)</name>
        <dbReference type="ChEBI" id="CHEBI:29105"/>
        <label>1</label>
    </ligand>
</feature>
<comment type="caution">
    <text evidence="10">Lacks conserved residue(s) required for the propagation of feature annotation.</text>
</comment>
<reference evidence="16" key="2">
    <citation type="submission" date="2011-03" db="EMBL/GenBank/DDBJ databases">
        <title>The complete genome of Desulfobacca acetoxidans DSM 11109.</title>
        <authorList>
            <consortium name="US DOE Joint Genome Institute (JGI-PGF)"/>
            <person name="Lucas S."/>
            <person name="Copeland A."/>
            <person name="Lapidus A."/>
            <person name="Bruce D."/>
            <person name="Goodwin L."/>
            <person name="Pitluck S."/>
            <person name="Peters L."/>
            <person name="Kyrpides N."/>
            <person name="Mavromatis K."/>
            <person name="Ivanova N."/>
            <person name="Ovchinnikova G."/>
            <person name="Teshima H."/>
            <person name="Detter J.C."/>
            <person name="Han C."/>
            <person name="Land M."/>
            <person name="Hauser L."/>
            <person name="Markowitz V."/>
            <person name="Cheng J.-F."/>
            <person name="Hugenholtz P."/>
            <person name="Woyke T."/>
            <person name="Wu D."/>
            <person name="Spring S."/>
            <person name="Schueler E."/>
            <person name="Brambilla E."/>
            <person name="Klenk H.-P."/>
            <person name="Eisen J.A."/>
        </authorList>
    </citation>
    <scope>NUCLEOTIDE SEQUENCE [LARGE SCALE GENOMIC DNA]</scope>
    <source>
        <strain evidence="16">ATCC 700848 / DSM 11109 / ASRB2</strain>
    </source>
</reference>
<dbReference type="SUPFAM" id="SSF49493">
    <property type="entry name" value="HSP40/DnaJ peptide-binding domain"/>
    <property type="match status" value="2"/>
</dbReference>
<comment type="subcellular location">
    <subcellularLocation>
        <location evidence="10">Cytoplasm</location>
    </subcellularLocation>
</comment>
<feature type="domain" description="J" evidence="13">
    <location>
        <begin position="15"/>
        <end position="92"/>
    </location>
</feature>
<feature type="region of interest" description="Disordered" evidence="12">
    <location>
        <begin position="339"/>
        <end position="359"/>
    </location>
</feature>
<evidence type="ECO:0000256" key="6">
    <source>
        <dbReference type="ARBA" id="ARBA00023016"/>
    </source>
</evidence>
<dbReference type="HOGENOM" id="CLU_017633_0_7_7"/>
<dbReference type="GO" id="GO:0042026">
    <property type="term" value="P:protein refolding"/>
    <property type="evidence" value="ECO:0007669"/>
    <property type="project" value="TreeGrafter"/>
</dbReference>
<dbReference type="GO" id="GO:0031072">
    <property type="term" value="F:heat shock protein binding"/>
    <property type="evidence" value="ECO:0007669"/>
    <property type="project" value="InterPro"/>
</dbReference>
<dbReference type="GO" id="GO:0006260">
    <property type="term" value="P:DNA replication"/>
    <property type="evidence" value="ECO:0007669"/>
    <property type="project" value="UniProtKB-KW"/>
</dbReference>
<dbReference type="Proteomes" id="UP000000483">
    <property type="component" value="Chromosome"/>
</dbReference>
<keyword evidence="5 10" id="KW-0862">Zinc</keyword>
<keyword evidence="3 10" id="KW-0677">Repeat</keyword>
<dbReference type="Pfam" id="PF00226">
    <property type="entry name" value="DnaJ"/>
    <property type="match status" value="1"/>
</dbReference>
<feature type="zinc finger region" description="CR-type" evidence="11">
    <location>
        <begin position="139"/>
        <end position="217"/>
    </location>
</feature>
<evidence type="ECO:0000256" key="10">
    <source>
        <dbReference type="HAMAP-Rule" id="MF_01152"/>
    </source>
</evidence>
<name>F2NI39_DESAR</name>
<feature type="compositionally biased region" description="Basic and acidic residues" evidence="12">
    <location>
        <begin position="346"/>
        <end position="359"/>
    </location>
</feature>
<dbReference type="GO" id="GO:0051082">
    <property type="term" value="F:unfolded protein binding"/>
    <property type="evidence" value="ECO:0007669"/>
    <property type="project" value="UniProtKB-UniRule"/>
</dbReference>
<proteinExistence type="inferred from homology"/>
<dbReference type="InterPro" id="IPR001623">
    <property type="entry name" value="DnaJ_domain"/>
</dbReference>
<evidence type="ECO:0000256" key="1">
    <source>
        <dbReference type="ARBA" id="ARBA00022705"/>
    </source>
</evidence>
<protein>
    <recommendedName>
        <fullName evidence="9 10">Chaperone protein DnaJ</fullName>
    </recommendedName>
</protein>
<evidence type="ECO:0000256" key="5">
    <source>
        <dbReference type="ARBA" id="ARBA00022833"/>
    </source>
</evidence>
<keyword evidence="16" id="KW-1185">Reference proteome</keyword>
<accession>F2NI39</accession>
<evidence type="ECO:0000259" key="13">
    <source>
        <dbReference type="PROSITE" id="PS50076"/>
    </source>
</evidence>
<evidence type="ECO:0000256" key="8">
    <source>
        <dbReference type="ARBA" id="ARBA00061004"/>
    </source>
</evidence>
<dbReference type="Gene3D" id="2.60.260.20">
    <property type="entry name" value="Urease metallochaperone UreE, N-terminal domain"/>
    <property type="match status" value="2"/>
</dbReference>
<feature type="binding site" evidence="10">
    <location>
        <position position="155"/>
    </location>
    <ligand>
        <name>Zn(2+)</name>
        <dbReference type="ChEBI" id="CHEBI:29105"/>
        <label>1</label>
    </ligand>
</feature>
<dbReference type="SUPFAM" id="SSF57938">
    <property type="entry name" value="DnaJ/Hsp40 cysteine-rich domain"/>
    <property type="match status" value="1"/>
</dbReference>
<dbReference type="STRING" id="880072.Desac_1825"/>
<dbReference type="PANTHER" id="PTHR43096:SF10">
    <property type="entry name" value="CHAPERONE PROTEIN DNAJ A6, CHLOROPLASTIC"/>
    <property type="match status" value="1"/>
</dbReference>
<evidence type="ECO:0000256" key="9">
    <source>
        <dbReference type="ARBA" id="ARBA00067609"/>
    </source>
</evidence>
<dbReference type="GO" id="GO:0009408">
    <property type="term" value="P:response to heat"/>
    <property type="evidence" value="ECO:0007669"/>
    <property type="project" value="InterPro"/>
</dbReference>
<dbReference type="CDD" id="cd10747">
    <property type="entry name" value="DnaJ_C"/>
    <property type="match status" value="1"/>
</dbReference>
<evidence type="ECO:0000256" key="3">
    <source>
        <dbReference type="ARBA" id="ARBA00022737"/>
    </source>
</evidence>
<feature type="binding site" evidence="10">
    <location>
        <position position="172"/>
    </location>
    <ligand>
        <name>Zn(2+)</name>
        <dbReference type="ChEBI" id="CHEBI:29105"/>
        <label>2</label>
    </ligand>
</feature>
<comment type="domain">
    <text evidence="10">The J domain is necessary and sufficient to stimulate DnaK ATPase activity. Zinc center 1 plays an important role in the autonomous, DnaK-independent chaperone activity of DnaJ. Zinc center 2 is essential for interaction with DnaK and for DnaJ activity.</text>
</comment>
<comment type="cofactor">
    <cofactor evidence="10">
        <name>Zn(2+)</name>
        <dbReference type="ChEBI" id="CHEBI:29105"/>
    </cofactor>
    <text evidence="10">Binds 2 Zn(2+) ions per monomer.</text>
</comment>
<keyword evidence="10" id="KW-0963">Cytoplasm</keyword>